<dbReference type="EMBL" id="APQG01000036">
    <property type="protein sequence ID" value="ENV94773.1"/>
    <property type="molecule type" value="Genomic_DNA"/>
</dbReference>
<evidence type="ECO:0000259" key="2">
    <source>
        <dbReference type="Pfam" id="PF14302"/>
    </source>
</evidence>
<accession>N9EQ10</accession>
<dbReference type="Pfam" id="PF14302">
    <property type="entry name" value="DUF4377"/>
    <property type="match status" value="1"/>
</dbReference>
<reference evidence="3 4" key="1">
    <citation type="submission" date="2013-02" db="EMBL/GenBank/DDBJ databases">
        <title>The Genome Sequence of Acinetobacter bereziniae CIP 70.12.</title>
        <authorList>
            <consortium name="The Broad Institute Genome Sequencing Platform"/>
            <consortium name="The Broad Institute Genome Sequencing Center for Infectious Disease"/>
            <person name="Cerqueira G."/>
            <person name="Feldgarden M."/>
            <person name="Courvalin P."/>
            <person name="Perichon B."/>
            <person name="Grillot-Courvalin C."/>
            <person name="Clermont D."/>
            <person name="Rocha E."/>
            <person name="Yoon E.-J."/>
            <person name="Nemec A."/>
            <person name="Walker B."/>
            <person name="Young S.K."/>
            <person name="Zeng Q."/>
            <person name="Gargeya S."/>
            <person name="Fitzgerald M."/>
            <person name="Haas B."/>
            <person name="Abouelleil A."/>
            <person name="Alvarado L."/>
            <person name="Arachchi H.M."/>
            <person name="Berlin A.M."/>
            <person name="Chapman S.B."/>
            <person name="Dewar J."/>
            <person name="Goldberg J."/>
            <person name="Griggs A."/>
            <person name="Gujja S."/>
            <person name="Hansen M."/>
            <person name="Howarth C."/>
            <person name="Imamovic A."/>
            <person name="Larimer J."/>
            <person name="McCowan C."/>
            <person name="Murphy C."/>
            <person name="Neiman D."/>
            <person name="Pearson M."/>
            <person name="Priest M."/>
            <person name="Roberts A."/>
            <person name="Saif S."/>
            <person name="Shea T."/>
            <person name="Sisk P."/>
            <person name="Sykes S."/>
            <person name="Wortman J."/>
            <person name="Nusbaum C."/>
            <person name="Birren B."/>
        </authorList>
    </citation>
    <scope>NUCLEOTIDE SEQUENCE [LARGE SCALE GENOMIC DNA]</scope>
    <source>
        <strain evidence="3 4">CIP 70.12</strain>
    </source>
</reference>
<dbReference type="InterPro" id="IPR025485">
    <property type="entry name" value="DUF4377"/>
</dbReference>
<evidence type="ECO:0000313" key="4">
    <source>
        <dbReference type="Proteomes" id="UP000013251"/>
    </source>
</evidence>
<proteinExistence type="predicted"/>
<evidence type="ECO:0000256" key="1">
    <source>
        <dbReference type="SAM" id="SignalP"/>
    </source>
</evidence>
<keyword evidence="1" id="KW-0732">Signal</keyword>
<dbReference type="Proteomes" id="UP000013251">
    <property type="component" value="Unassembled WGS sequence"/>
</dbReference>
<dbReference type="AlphaFoldDB" id="N9EQ10"/>
<comment type="caution">
    <text evidence="3">The sequence shown here is derived from an EMBL/GenBank/DDBJ whole genome shotgun (WGS) entry which is preliminary data.</text>
</comment>
<keyword evidence="4" id="KW-1185">Reference proteome</keyword>
<organism evidence="3 4">
    <name type="scientific">Acinetobacter bereziniae LMG 1003 = CIP 70.12</name>
    <dbReference type="NCBI Taxonomy" id="981324"/>
    <lineage>
        <taxon>Bacteria</taxon>
        <taxon>Pseudomonadati</taxon>
        <taxon>Pseudomonadota</taxon>
        <taxon>Gammaproteobacteria</taxon>
        <taxon>Moraxellales</taxon>
        <taxon>Moraxellaceae</taxon>
        <taxon>Acinetobacter</taxon>
    </lineage>
</organism>
<evidence type="ECO:0000313" key="3">
    <source>
        <dbReference type="EMBL" id="ENV94773.1"/>
    </source>
</evidence>
<dbReference type="PATRIC" id="fig|1217650.3.peg.2904"/>
<sequence>MVNTMNYKLSPVLLLPLLMIACTKQPQTESKAPVETQVTQQHATKKQPTTMIFLEVSPETKPCEGVAPQTCLLVRKLTINSTGEKTYLEKQPSYFYDSIDGFTHNPKLTQIIKVKRTEILHPAADQSQYQYTFDSIIETTTQP</sequence>
<name>N9EQ10_ACIBZ</name>
<feature type="domain" description="DUF4377" evidence="2">
    <location>
        <begin position="56"/>
        <end position="138"/>
    </location>
</feature>
<protein>
    <recommendedName>
        <fullName evidence="2">DUF4377 domain-containing protein</fullName>
    </recommendedName>
</protein>
<dbReference type="HOGENOM" id="CLU_133616_0_0_6"/>
<feature type="signal peptide" evidence="1">
    <location>
        <begin position="1"/>
        <end position="21"/>
    </location>
</feature>
<feature type="chain" id="PRO_5004141798" description="DUF4377 domain-containing protein" evidence="1">
    <location>
        <begin position="22"/>
        <end position="143"/>
    </location>
</feature>
<gene>
    <name evidence="3" type="ORF">F938_02960</name>
</gene>